<protein>
    <submittedName>
        <fullName evidence="4">WD-repeat protein</fullName>
    </submittedName>
</protein>
<evidence type="ECO:0000259" key="2">
    <source>
        <dbReference type="Pfam" id="PF00931"/>
    </source>
</evidence>
<feature type="domain" description="vWA-MoxR associated protein N-terminal HTH" evidence="3">
    <location>
        <begin position="1"/>
        <end position="84"/>
    </location>
</feature>
<dbReference type="RefSeq" id="WP_072719294.1">
    <property type="nucleotide sequence ID" value="NZ_LN889801.1"/>
</dbReference>
<organism evidence="4 5">
    <name type="scientific">Planktothrix tepida PCC 9214</name>
    <dbReference type="NCBI Taxonomy" id="671072"/>
    <lineage>
        <taxon>Bacteria</taxon>
        <taxon>Bacillati</taxon>
        <taxon>Cyanobacteriota</taxon>
        <taxon>Cyanophyceae</taxon>
        <taxon>Oscillatoriophycideae</taxon>
        <taxon>Oscillatoriales</taxon>
        <taxon>Microcoleaceae</taxon>
        <taxon>Planktothrix</taxon>
    </lineage>
</organism>
<dbReference type="InterPro" id="IPR002182">
    <property type="entry name" value="NB-ARC"/>
</dbReference>
<name>A0A1J1LJ85_9CYAN</name>
<dbReference type="EMBL" id="CZDF01000154">
    <property type="protein sequence ID" value="CUR32563.1"/>
    <property type="molecule type" value="Genomic_DNA"/>
</dbReference>
<proteinExistence type="predicted"/>
<dbReference type="PRINTS" id="PR00364">
    <property type="entry name" value="DISEASERSIST"/>
</dbReference>
<feature type="region of interest" description="Disordered" evidence="1">
    <location>
        <begin position="107"/>
        <end position="134"/>
    </location>
</feature>
<evidence type="ECO:0000313" key="4">
    <source>
        <dbReference type="EMBL" id="CUR32563.1"/>
    </source>
</evidence>
<sequence length="458" mass="52266">MDVQTILKWADELMFIKTGTHLNSLQQAVLIGVWHNQKYGEIAERYHCSEANVKRVASNLWEIISKELGEKVNKSNFRATMERYNISNSQVGNFVVQSQSFGSSITVCGENPHSQETTKNRSPSPVNSDNNEPEKYHDITEVSECEIFCNRTQELNTLKQWILTENSRIITIFGLSGIGKTALATQLVEHIKEDFDRVIWRSHSQFSSLKSLKTNLIEFLFRQQETQQLSIIDSLRSHRCLIILDDFQETLTSGELVGSYFPEYKNYGKLLKQIGRSSHNSCLLLLSWEKPIEIATLEAENSHCRSLELQGLGESGEQLLKARGLNDQDQWLKLINLYGGNPSWLNIIALTILDLFNGSVAQFLSYSTLFLGDLETILQEHYQRLSESEKLVMVWLANQETAADICSKPAEFLSDSEFLKAVQSLRKRGLIEKAIDREAFGFTLQPVIKEYVKKRSQD</sequence>
<dbReference type="PANTHER" id="PTHR34301:SF8">
    <property type="entry name" value="ATPASE DOMAIN-CONTAINING PROTEIN"/>
    <property type="match status" value="1"/>
</dbReference>
<accession>A0A1J1LJ85</accession>
<reference evidence="5" key="1">
    <citation type="submission" date="2015-10" db="EMBL/GenBank/DDBJ databases">
        <authorList>
            <person name="Regsiter A."/>
            <person name="william w."/>
        </authorList>
    </citation>
    <scope>NUCLEOTIDE SEQUENCE [LARGE SCALE GENOMIC DNA]</scope>
</reference>
<dbReference type="Pfam" id="PF26355">
    <property type="entry name" value="HTH_VMAP-M9"/>
    <property type="match status" value="1"/>
</dbReference>
<evidence type="ECO:0000259" key="3">
    <source>
        <dbReference type="Pfam" id="PF26355"/>
    </source>
</evidence>
<dbReference type="GO" id="GO:0043531">
    <property type="term" value="F:ADP binding"/>
    <property type="evidence" value="ECO:0007669"/>
    <property type="project" value="InterPro"/>
</dbReference>
<dbReference type="STRING" id="671072.PL9214490110"/>
<dbReference type="OrthoDB" id="467194at2"/>
<evidence type="ECO:0000313" key="5">
    <source>
        <dbReference type="Proteomes" id="UP000184315"/>
    </source>
</evidence>
<feature type="domain" description="NB-ARC" evidence="2">
    <location>
        <begin position="152"/>
        <end position="270"/>
    </location>
</feature>
<dbReference type="PANTHER" id="PTHR34301">
    <property type="entry name" value="DNA-BINDING PROTEIN-RELATED"/>
    <property type="match status" value="1"/>
</dbReference>
<dbReference type="Proteomes" id="UP000184315">
    <property type="component" value="Unassembled WGS sequence"/>
</dbReference>
<feature type="compositionally biased region" description="Polar residues" evidence="1">
    <location>
        <begin position="107"/>
        <end position="130"/>
    </location>
</feature>
<dbReference type="InterPro" id="IPR058651">
    <property type="entry name" value="HTH_VMAP-M9"/>
</dbReference>
<dbReference type="AlphaFoldDB" id="A0A1J1LJ85"/>
<gene>
    <name evidence="4" type="ORF">PL9214490110</name>
</gene>
<dbReference type="InterPro" id="IPR027417">
    <property type="entry name" value="P-loop_NTPase"/>
</dbReference>
<dbReference type="SUPFAM" id="SSF52540">
    <property type="entry name" value="P-loop containing nucleoside triphosphate hydrolases"/>
    <property type="match status" value="1"/>
</dbReference>
<keyword evidence="5" id="KW-1185">Reference proteome</keyword>
<dbReference type="Pfam" id="PF00931">
    <property type="entry name" value="NB-ARC"/>
    <property type="match status" value="1"/>
</dbReference>
<evidence type="ECO:0000256" key="1">
    <source>
        <dbReference type="SAM" id="MobiDB-lite"/>
    </source>
</evidence>
<dbReference type="Gene3D" id="3.40.50.300">
    <property type="entry name" value="P-loop containing nucleotide triphosphate hydrolases"/>
    <property type="match status" value="1"/>
</dbReference>